<dbReference type="Proteomes" id="UP001174936">
    <property type="component" value="Unassembled WGS sequence"/>
</dbReference>
<accession>A0AA39XW12</accession>
<keyword evidence="3" id="KW-1185">Reference proteome</keyword>
<proteinExistence type="predicted"/>
<protein>
    <submittedName>
        <fullName evidence="2">Uncharacterized protein</fullName>
    </submittedName>
</protein>
<dbReference type="AlphaFoldDB" id="A0AA39XW12"/>
<organism evidence="2 3">
    <name type="scientific">Cercophora newfieldiana</name>
    <dbReference type="NCBI Taxonomy" id="92897"/>
    <lineage>
        <taxon>Eukaryota</taxon>
        <taxon>Fungi</taxon>
        <taxon>Dikarya</taxon>
        <taxon>Ascomycota</taxon>
        <taxon>Pezizomycotina</taxon>
        <taxon>Sordariomycetes</taxon>
        <taxon>Sordariomycetidae</taxon>
        <taxon>Sordariales</taxon>
        <taxon>Lasiosphaeriaceae</taxon>
        <taxon>Cercophora</taxon>
    </lineage>
</organism>
<name>A0AA39XW12_9PEZI</name>
<feature type="transmembrane region" description="Helical" evidence="1">
    <location>
        <begin position="6"/>
        <end position="27"/>
    </location>
</feature>
<reference evidence="2" key="1">
    <citation type="submission" date="2023-06" db="EMBL/GenBank/DDBJ databases">
        <title>Genome-scale phylogeny and comparative genomics of the fungal order Sordariales.</title>
        <authorList>
            <consortium name="Lawrence Berkeley National Laboratory"/>
            <person name="Hensen N."/>
            <person name="Bonometti L."/>
            <person name="Westerberg I."/>
            <person name="Brannstrom I.O."/>
            <person name="Guillou S."/>
            <person name="Cros-Aarteil S."/>
            <person name="Calhoun S."/>
            <person name="Haridas S."/>
            <person name="Kuo A."/>
            <person name="Mondo S."/>
            <person name="Pangilinan J."/>
            <person name="Riley R."/>
            <person name="Labutti K."/>
            <person name="Andreopoulos B."/>
            <person name="Lipzen A."/>
            <person name="Chen C."/>
            <person name="Yanf M."/>
            <person name="Daum C."/>
            <person name="Ng V."/>
            <person name="Clum A."/>
            <person name="Steindorff A."/>
            <person name="Ohm R."/>
            <person name="Martin F."/>
            <person name="Silar P."/>
            <person name="Natvig D."/>
            <person name="Lalanne C."/>
            <person name="Gautier V."/>
            <person name="Ament-Velasquez S.L."/>
            <person name="Kruys A."/>
            <person name="Hutchinson M.I."/>
            <person name="Powell A.J."/>
            <person name="Barry K."/>
            <person name="Miller A.N."/>
            <person name="Grigoriev I.V."/>
            <person name="Debuchy R."/>
            <person name="Gladieux P."/>
            <person name="Thoren M.H."/>
            <person name="Johannesson H."/>
        </authorList>
    </citation>
    <scope>NUCLEOTIDE SEQUENCE</scope>
    <source>
        <strain evidence="2">SMH2532-1</strain>
    </source>
</reference>
<evidence type="ECO:0000256" key="1">
    <source>
        <dbReference type="SAM" id="Phobius"/>
    </source>
</evidence>
<keyword evidence="1" id="KW-0472">Membrane</keyword>
<gene>
    <name evidence="2" type="ORF">B0T16DRAFT_419630</name>
</gene>
<keyword evidence="1" id="KW-1133">Transmembrane helix</keyword>
<dbReference type="EMBL" id="JAULSV010000006">
    <property type="protein sequence ID" value="KAK0641309.1"/>
    <property type="molecule type" value="Genomic_DNA"/>
</dbReference>
<keyword evidence="1" id="KW-0812">Transmembrane</keyword>
<comment type="caution">
    <text evidence="2">The sequence shown here is derived from an EMBL/GenBank/DDBJ whole genome shotgun (WGS) entry which is preliminary data.</text>
</comment>
<evidence type="ECO:0000313" key="2">
    <source>
        <dbReference type="EMBL" id="KAK0641309.1"/>
    </source>
</evidence>
<sequence length="72" mass="8297">MQHIEIISPCFFFFPVFYFLFFFNWCWPGPGPLRAVMSCGVCRKDHLGVDPSPLLSETSCIESEIWDGGYAR</sequence>
<evidence type="ECO:0000313" key="3">
    <source>
        <dbReference type="Proteomes" id="UP001174936"/>
    </source>
</evidence>